<reference evidence="3" key="1">
    <citation type="journal article" date="2019" name="Int. J. Syst. Evol. Microbiol.">
        <title>The Global Catalogue of Microorganisms (GCM) 10K type strain sequencing project: providing services to taxonomists for standard genome sequencing and annotation.</title>
        <authorList>
            <consortium name="The Broad Institute Genomics Platform"/>
            <consortium name="The Broad Institute Genome Sequencing Center for Infectious Disease"/>
            <person name="Wu L."/>
            <person name="Ma J."/>
        </authorList>
    </citation>
    <scope>NUCLEOTIDE SEQUENCE [LARGE SCALE GENOMIC DNA]</scope>
    <source>
        <strain evidence="3">CGMCC 1.15795</strain>
    </source>
</reference>
<evidence type="ECO:0000313" key="3">
    <source>
        <dbReference type="Proteomes" id="UP001597197"/>
    </source>
</evidence>
<keyword evidence="3" id="KW-1185">Reference proteome</keyword>
<dbReference type="Proteomes" id="UP001597197">
    <property type="component" value="Unassembled WGS sequence"/>
</dbReference>
<name>A0ABW4QQ26_9BACT</name>
<gene>
    <name evidence="2" type="ORF">ACFSDX_03475</name>
</gene>
<organism evidence="2 3">
    <name type="scientific">Hymenobacter bucti</name>
    <dbReference type="NCBI Taxonomy" id="1844114"/>
    <lineage>
        <taxon>Bacteria</taxon>
        <taxon>Pseudomonadati</taxon>
        <taxon>Bacteroidota</taxon>
        <taxon>Cytophagia</taxon>
        <taxon>Cytophagales</taxon>
        <taxon>Hymenobacteraceae</taxon>
        <taxon>Hymenobacter</taxon>
    </lineage>
</organism>
<protein>
    <recommendedName>
        <fullName evidence="4">DUF4255 domain-containing protein</fullName>
    </recommendedName>
</protein>
<evidence type="ECO:0008006" key="4">
    <source>
        <dbReference type="Google" id="ProtNLM"/>
    </source>
</evidence>
<evidence type="ECO:0000256" key="1">
    <source>
        <dbReference type="SAM" id="MobiDB-lite"/>
    </source>
</evidence>
<accession>A0ABW4QQ26</accession>
<dbReference type="RefSeq" id="WP_382311787.1">
    <property type="nucleotide sequence ID" value="NZ_JBHUFD010000001.1"/>
</dbReference>
<comment type="caution">
    <text evidence="2">The sequence shown here is derived from an EMBL/GenBank/DDBJ whole genome shotgun (WGS) entry which is preliminary data.</text>
</comment>
<sequence length="247" mass="26814">MYTLLTQAEFDTYAAAWAQFISRDGAGEVQRLFQPAGKLRQTHVSFDLVDSLVPLLSTVGLRRVAARFVLLPAEVAGDSPRFRVVLFATDALGGRISAYYLGAAAWVAAPKTDELLSEDAAGLVSFNLAKVWLRAWAAPQQQLGPRLFGTAYGPLQGYTFELSDFMDPLFPAQQPAPPAPGMVFSLRLYFSLKSYYPAYPENLEQPHQTFGLVGRLFPPVGKVTDDDDASGTTGGSSYDMAQPNPPG</sequence>
<feature type="region of interest" description="Disordered" evidence="1">
    <location>
        <begin position="221"/>
        <end position="247"/>
    </location>
</feature>
<evidence type="ECO:0000313" key="2">
    <source>
        <dbReference type="EMBL" id="MFD1871470.1"/>
    </source>
</evidence>
<proteinExistence type="predicted"/>
<dbReference type="EMBL" id="JBHUFD010000001">
    <property type="protein sequence ID" value="MFD1871470.1"/>
    <property type="molecule type" value="Genomic_DNA"/>
</dbReference>